<feature type="transmembrane region" description="Helical" evidence="16">
    <location>
        <begin position="488"/>
        <end position="508"/>
    </location>
</feature>
<keyword evidence="11" id="KW-1015">Disulfide bond</keyword>
<feature type="transmembrane region" description="Helical" evidence="16">
    <location>
        <begin position="131"/>
        <end position="150"/>
    </location>
</feature>
<dbReference type="PANTHER" id="PTHR22950:SF244">
    <property type="entry name" value="NEUTRAL AMINO ACID TRANSPORTER 9"/>
    <property type="match status" value="1"/>
</dbReference>
<comment type="subcellular location">
    <subcellularLocation>
        <location evidence="1">Late endosome membrane</location>
        <topology evidence="1">Multi-pass membrane protein</topology>
    </subcellularLocation>
    <subcellularLocation>
        <location evidence="2">Lysosome membrane</location>
        <topology evidence="2">Multi-pass membrane protein</topology>
    </subcellularLocation>
</comment>
<keyword evidence="3" id="KW-0813">Transport</keyword>
<evidence type="ECO:0000259" key="17">
    <source>
        <dbReference type="Pfam" id="PF01490"/>
    </source>
</evidence>
<comment type="similarity">
    <text evidence="14">Belongs to the amino acid/polyamine transporter 2 family. SLC38A9 subfamily.</text>
</comment>
<feature type="region of interest" description="Disordered" evidence="15">
    <location>
        <begin position="375"/>
        <end position="429"/>
    </location>
</feature>
<keyword evidence="12" id="KW-0325">Glycoprotein</keyword>
<evidence type="ECO:0000256" key="10">
    <source>
        <dbReference type="ARBA" id="ARBA00023136"/>
    </source>
</evidence>
<proteinExistence type="inferred from homology"/>
<evidence type="ECO:0000313" key="18">
    <source>
        <dbReference type="EMBL" id="GIQ79757.1"/>
    </source>
</evidence>
<evidence type="ECO:0000256" key="16">
    <source>
        <dbReference type="SAM" id="Phobius"/>
    </source>
</evidence>
<feature type="region of interest" description="Disordered" evidence="15">
    <location>
        <begin position="1"/>
        <end position="24"/>
    </location>
</feature>
<dbReference type="GO" id="GO:0031902">
    <property type="term" value="C:late endosome membrane"/>
    <property type="evidence" value="ECO:0007669"/>
    <property type="project" value="UniProtKB-SubCell"/>
</dbReference>
<feature type="transmembrane region" description="Helical" evidence="16">
    <location>
        <begin position="52"/>
        <end position="72"/>
    </location>
</feature>
<evidence type="ECO:0000256" key="2">
    <source>
        <dbReference type="ARBA" id="ARBA00004155"/>
    </source>
</evidence>
<evidence type="ECO:0000256" key="8">
    <source>
        <dbReference type="ARBA" id="ARBA00022989"/>
    </source>
</evidence>
<feature type="transmembrane region" description="Helical" evidence="16">
    <location>
        <begin position="514"/>
        <end position="530"/>
    </location>
</feature>
<keyword evidence="10 16" id="KW-0472">Membrane</keyword>
<feature type="transmembrane region" description="Helical" evidence="16">
    <location>
        <begin position="170"/>
        <end position="189"/>
    </location>
</feature>
<evidence type="ECO:0000256" key="1">
    <source>
        <dbReference type="ARBA" id="ARBA00004107"/>
    </source>
</evidence>
<feature type="transmembrane region" description="Helical" evidence="16">
    <location>
        <begin position="196"/>
        <end position="214"/>
    </location>
</feature>
<dbReference type="AlphaFoldDB" id="A0A9K3CNG9"/>
<evidence type="ECO:0000256" key="15">
    <source>
        <dbReference type="SAM" id="MobiDB-lite"/>
    </source>
</evidence>
<sequence>MYRQDKNRSLHPQSAPVMNLPSSGMSSEDGTLYAAPATAGGEALQPKSSREIIFTLVSTMNGATILSLPWGYQIAGIWGGPLAALVAMIICGTTCVYILRDVAILLSQGRPVPLDYPEISEMYLGRWSSTLTRYASLIIMTGGSISYFVISTHLLQHIVYLAVPTFKADVFLSLVVMVGLFGVSCITKIDKIVKLGSYGFVAMGFLAVYIVYLGCQNMPTQVGAEVPKITIQTLKFLGVCVTNFFIHSVILTIMRCHGNPPKRTRDTWLSYLITLVLNVTVGSIGMLGYRGITIPQDFSELFPEDLATGIVSALLFLDLFCVFPVIILIVRENLVGIYWIHTDQRRDSQAKRHALSVRMRDAASTPRVSRRSIDMFHKEESETLDGSEAPMFPPKTPERPSRLSVIDTEEGRGGEREGERERDMGHPEHTTEGQALLYQGEGVEYGTPKRGRAASDLYVQESNQSLAQKVGLEPVTGYARMDPMLNPLVKYSANAAVVFIGLMCALFYPNIGDILGFAGAVGGGIYAFLIPCFSHKKIIQAFGRWNRKQEALNWLCLGLAGVAVYGQFMS</sequence>
<organism evidence="18 19">
    <name type="scientific">Kipferlia bialata</name>
    <dbReference type="NCBI Taxonomy" id="797122"/>
    <lineage>
        <taxon>Eukaryota</taxon>
        <taxon>Metamonada</taxon>
        <taxon>Carpediemonas-like organisms</taxon>
        <taxon>Kipferlia</taxon>
    </lineage>
</organism>
<protein>
    <recommendedName>
        <fullName evidence="17">Amino acid transporter transmembrane domain-containing protein</fullName>
    </recommendedName>
</protein>
<dbReference type="GO" id="GO:0005765">
    <property type="term" value="C:lysosomal membrane"/>
    <property type="evidence" value="ECO:0007669"/>
    <property type="project" value="UniProtKB-SubCell"/>
</dbReference>
<name>A0A9K3CNG9_9EUKA</name>
<dbReference type="Proteomes" id="UP000265618">
    <property type="component" value="Unassembled WGS sequence"/>
</dbReference>
<evidence type="ECO:0000256" key="4">
    <source>
        <dbReference type="ARBA" id="ARBA00022692"/>
    </source>
</evidence>
<evidence type="ECO:0000256" key="6">
    <source>
        <dbReference type="ARBA" id="ARBA00022753"/>
    </source>
</evidence>
<evidence type="ECO:0000256" key="12">
    <source>
        <dbReference type="ARBA" id="ARBA00023180"/>
    </source>
</evidence>
<evidence type="ECO:0000256" key="5">
    <source>
        <dbReference type="ARBA" id="ARBA00022723"/>
    </source>
</evidence>
<feature type="transmembrane region" description="Helical" evidence="16">
    <location>
        <begin position="268"/>
        <end position="289"/>
    </location>
</feature>
<reference evidence="18 19" key="1">
    <citation type="journal article" date="2018" name="PLoS ONE">
        <title>The draft genome of Kipferlia bialata reveals reductive genome evolution in fornicate parasites.</title>
        <authorList>
            <person name="Tanifuji G."/>
            <person name="Takabayashi S."/>
            <person name="Kume K."/>
            <person name="Takagi M."/>
            <person name="Nakayama T."/>
            <person name="Kamikawa R."/>
            <person name="Inagaki Y."/>
            <person name="Hashimoto T."/>
        </authorList>
    </citation>
    <scope>NUCLEOTIDE SEQUENCE [LARGE SCALE GENOMIC DNA]</scope>
    <source>
        <strain evidence="18">NY0173</strain>
    </source>
</reference>
<keyword evidence="5" id="KW-0479">Metal-binding</keyword>
<keyword evidence="9" id="KW-0915">Sodium</keyword>
<keyword evidence="4 16" id="KW-0812">Transmembrane</keyword>
<dbReference type="PANTHER" id="PTHR22950">
    <property type="entry name" value="AMINO ACID TRANSPORTER"/>
    <property type="match status" value="1"/>
</dbReference>
<evidence type="ECO:0000256" key="7">
    <source>
        <dbReference type="ARBA" id="ARBA00022970"/>
    </source>
</evidence>
<keyword evidence="19" id="KW-1185">Reference proteome</keyword>
<evidence type="ECO:0000256" key="3">
    <source>
        <dbReference type="ARBA" id="ARBA00022448"/>
    </source>
</evidence>
<dbReference type="GO" id="GO:0046872">
    <property type="term" value="F:metal ion binding"/>
    <property type="evidence" value="ECO:0007669"/>
    <property type="project" value="UniProtKB-KW"/>
</dbReference>
<keyword evidence="13" id="KW-0458">Lysosome</keyword>
<accession>A0A9K3CNG9</accession>
<evidence type="ECO:0000256" key="13">
    <source>
        <dbReference type="ARBA" id="ARBA00023228"/>
    </source>
</evidence>
<gene>
    <name evidence="18" type="ORF">KIPB_000452</name>
</gene>
<feature type="transmembrane region" description="Helical" evidence="16">
    <location>
        <begin position="309"/>
        <end position="330"/>
    </location>
</feature>
<evidence type="ECO:0000313" key="19">
    <source>
        <dbReference type="Proteomes" id="UP000265618"/>
    </source>
</evidence>
<comment type="caution">
    <text evidence="18">The sequence shown here is derived from an EMBL/GenBank/DDBJ whole genome shotgun (WGS) entry which is preliminary data.</text>
</comment>
<dbReference type="GO" id="GO:0015179">
    <property type="term" value="F:L-amino acid transmembrane transporter activity"/>
    <property type="evidence" value="ECO:0007669"/>
    <property type="project" value="TreeGrafter"/>
</dbReference>
<dbReference type="InterPro" id="IPR013057">
    <property type="entry name" value="AA_transpt_TM"/>
</dbReference>
<dbReference type="Pfam" id="PF01490">
    <property type="entry name" value="Aa_trans"/>
    <property type="match status" value="1"/>
</dbReference>
<feature type="transmembrane region" description="Helical" evidence="16">
    <location>
        <begin position="78"/>
        <end position="99"/>
    </location>
</feature>
<evidence type="ECO:0000256" key="9">
    <source>
        <dbReference type="ARBA" id="ARBA00023053"/>
    </source>
</evidence>
<feature type="compositionally biased region" description="Basic and acidic residues" evidence="15">
    <location>
        <begin position="409"/>
        <end position="429"/>
    </location>
</feature>
<dbReference type="OrthoDB" id="294730at2759"/>
<evidence type="ECO:0000256" key="14">
    <source>
        <dbReference type="ARBA" id="ARBA00038442"/>
    </source>
</evidence>
<feature type="transmembrane region" description="Helical" evidence="16">
    <location>
        <begin position="551"/>
        <end position="568"/>
    </location>
</feature>
<evidence type="ECO:0000256" key="11">
    <source>
        <dbReference type="ARBA" id="ARBA00023157"/>
    </source>
</evidence>
<dbReference type="EMBL" id="BDIP01000051">
    <property type="protein sequence ID" value="GIQ79757.1"/>
    <property type="molecule type" value="Genomic_DNA"/>
</dbReference>
<keyword evidence="8 16" id="KW-1133">Transmembrane helix</keyword>
<feature type="transmembrane region" description="Helical" evidence="16">
    <location>
        <begin position="234"/>
        <end position="256"/>
    </location>
</feature>
<feature type="domain" description="Amino acid transporter transmembrane" evidence="17">
    <location>
        <begin position="48"/>
        <end position="564"/>
    </location>
</feature>
<keyword evidence="6" id="KW-0967">Endosome</keyword>
<keyword evidence="7" id="KW-0029">Amino-acid transport</keyword>